<dbReference type="InterPro" id="IPR013083">
    <property type="entry name" value="Znf_RING/FYVE/PHD"/>
</dbReference>
<keyword evidence="8" id="KW-0804">Transcription</keyword>
<dbReference type="Proteomes" id="UP000569728">
    <property type="component" value="Unassembled WGS sequence"/>
</dbReference>
<evidence type="ECO:0000256" key="1">
    <source>
        <dbReference type="ARBA" id="ARBA00000900"/>
    </source>
</evidence>
<dbReference type="EC" id="2.3.2.27" evidence="2"/>
<gene>
    <name evidence="12" type="primary">Topors</name>
    <name evidence="12" type="ORF">OCEOCE_R04831</name>
</gene>
<feature type="compositionally biased region" description="Basic and acidic residues" evidence="10">
    <location>
        <begin position="317"/>
        <end position="327"/>
    </location>
</feature>
<comment type="caution">
    <text evidence="12">The sequence shown here is derived from an EMBL/GenBank/DDBJ whole genome shotgun (WGS) entry which is preliminary data.</text>
</comment>
<evidence type="ECO:0000256" key="7">
    <source>
        <dbReference type="ARBA" id="ARBA00023015"/>
    </source>
</evidence>
<name>A0A7K8TP27_OCEOC</name>
<evidence type="ECO:0000256" key="3">
    <source>
        <dbReference type="ARBA" id="ARBA00022679"/>
    </source>
</evidence>
<proteinExistence type="predicted"/>
<dbReference type="SUPFAM" id="SSF57850">
    <property type="entry name" value="RING/U-box"/>
    <property type="match status" value="1"/>
</dbReference>
<evidence type="ECO:0000256" key="10">
    <source>
        <dbReference type="SAM" id="MobiDB-lite"/>
    </source>
</evidence>
<organism evidence="12 13">
    <name type="scientific">Oceanites oceanicus</name>
    <name type="common">Wilson's storm petrel</name>
    <name type="synonym">Procellaria oceanica</name>
    <dbReference type="NCBI Taxonomy" id="79653"/>
    <lineage>
        <taxon>Eukaryota</taxon>
        <taxon>Metazoa</taxon>
        <taxon>Chordata</taxon>
        <taxon>Craniata</taxon>
        <taxon>Vertebrata</taxon>
        <taxon>Euteleostomi</taxon>
        <taxon>Archelosauria</taxon>
        <taxon>Archosauria</taxon>
        <taxon>Dinosauria</taxon>
        <taxon>Saurischia</taxon>
        <taxon>Theropoda</taxon>
        <taxon>Coelurosauria</taxon>
        <taxon>Aves</taxon>
        <taxon>Neognathae</taxon>
        <taxon>Neoaves</taxon>
        <taxon>Aequornithes</taxon>
        <taxon>Procellariiformes</taxon>
        <taxon>Hydrobatidae</taxon>
        <taxon>Oceanites</taxon>
    </lineage>
</organism>
<feature type="domain" description="RING-type" evidence="11">
    <location>
        <begin position="9"/>
        <end position="48"/>
    </location>
</feature>
<feature type="compositionally biased region" description="Basic residues" evidence="10">
    <location>
        <begin position="343"/>
        <end position="352"/>
    </location>
</feature>
<reference evidence="12 13" key="1">
    <citation type="submission" date="2019-09" db="EMBL/GenBank/DDBJ databases">
        <title>Bird 10,000 Genomes (B10K) Project - Family phase.</title>
        <authorList>
            <person name="Zhang G."/>
        </authorList>
    </citation>
    <scope>NUCLEOTIDE SEQUENCE [LARGE SCALE GENOMIC DNA]</scope>
    <source>
        <strain evidence="12">B10K-CU-031-11</strain>
        <tissue evidence="12">Muscle</tissue>
    </source>
</reference>
<dbReference type="GO" id="GO:0008270">
    <property type="term" value="F:zinc ion binding"/>
    <property type="evidence" value="ECO:0007669"/>
    <property type="project" value="UniProtKB-KW"/>
</dbReference>
<evidence type="ECO:0000256" key="2">
    <source>
        <dbReference type="ARBA" id="ARBA00012483"/>
    </source>
</evidence>
<dbReference type="EMBL" id="VWZA01000098">
    <property type="protein sequence ID" value="NXF44027.1"/>
    <property type="molecule type" value="Genomic_DNA"/>
</dbReference>
<dbReference type="SMART" id="SM00184">
    <property type="entry name" value="RING"/>
    <property type="match status" value="1"/>
</dbReference>
<dbReference type="PROSITE" id="PS00518">
    <property type="entry name" value="ZF_RING_1"/>
    <property type="match status" value="1"/>
</dbReference>
<evidence type="ECO:0000256" key="4">
    <source>
        <dbReference type="ARBA" id="ARBA00022723"/>
    </source>
</evidence>
<keyword evidence="7" id="KW-0805">Transcription regulation</keyword>
<feature type="region of interest" description="Disordered" evidence="10">
    <location>
        <begin position="256"/>
        <end position="352"/>
    </location>
</feature>
<feature type="non-terminal residue" evidence="12">
    <location>
        <position position="352"/>
    </location>
</feature>
<dbReference type="Gene3D" id="3.30.40.10">
    <property type="entry name" value="Zinc/RING finger domain, C3HC4 (zinc finger)"/>
    <property type="match status" value="1"/>
</dbReference>
<dbReference type="GO" id="GO:0061630">
    <property type="term" value="F:ubiquitin protein ligase activity"/>
    <property type="evidence" value="ECO:0007669"/>
    <property type="project" value="UniProtKB-EC"/>
</dbReference>
<evidence type="ECO:0000256" key="6">
    <source>
        <dbReference type="ARBA" id="ARBA00022833"/>
    </source>
</evidence>
<comment type="catalytic activity">
    <reaction evidence="1">
        <text>S-ubiquitinyl-[E2 ubiquitin-conjugating enzyme]-L-cysteine + [acceptor protein]-L-lysine = [E2 ubiquitin-conjugating enzyme]-L-cysteine + N(6)-ubiquitinyl-[acceptor protein]-L-lysine.</text>
        <dbReference type="EC" id="2.3.2.27"/>
    </reaction>
</comment>
<keyword evidence="13" id="KW-1185">Reference proteome</keyword>
<dbReference type="GO" id="GO:0016874">
    <property type="term" value="F:ligase activity"/>
    <property type="evidence" value="ECO:0007669"/>
    <property type="project" value="UniProtKB-KW"/>
</dbReference>
<dbReference type="GO" id="GO:0000209">
    <property type="term" value="P:protein polyubiquitination"/>
    <property type="evidence" value="ECO:0007669"/>
    <property type="project" value="TreeGrafter"/>
</dbReference>
<dbReference type="InterPro" id="IPR001841">
    <property type="entry name" value="Znf_RING"/>
</dbReference>
<keyword evidence="4" id="KW-0479">Metal-binding</keyword>
<dbReference type="PANTHER" id="PTHR46077">
    <property type="entry name" value="E3 UBIQUITIN-PROTEIN LIGASE TOPORS"/>
    <property type="match status" value="1"/>
</dbReference>
<feature type="region of interest" description="Disordered" evidence="10">
    <location>
        <begin position="70"/>
        <end position="118"/>
    </location>
</feature>
<protein>
    <recommendedName>
        <fullName evidence="2">RING-type E3 ubiquitin transferase</fullName>
        <ecNumber evidence="2">2.3.2.27</ecNumber>
    </recommendedName>
</protein>
<dbReference type="OrthoDB" id="21204at2759"/>
<dbReference type="GO" id="GO:0006513">
    <property type="term" value="P:protein monoubiquitination"/>
    <property type="evidence" value="ECO:0007669"/>
    <property type="project" value="TreeGrafter"/>
</dbReference>
<dbReference type="InterPro" id="IPR017907">
    <property type="entry name" value="Znf_RING_CS"/>
</dbReference>
<evidence type="ECO:0000313" key="13">
    <source>
        <dbReference type="Proteomes" id="UP000569728"/>
    </source>
</evidence>
<evidence type="ECO:0000256" key="9">
    <source>
        <dbReference type="PROSITE-ProRule" id="PRU00175"/>
    </source>
</evidence>
<dbReference type="Pfam" id="PF13639">
    <property type="entry name" value="zf-RING_2"/>
    <property type="match status" value="1"/>
</dbReference>
<sequence>MAAKAEWSCPICRDARNDVAYAMPCRHQFCLGCILRWTEIKPECPLCRRQIEVVRFCVVGEDDYLQCVITPPEESPDASSQAGRAPSHPAENSPHGPVASPPSSPQGMVSPAEQGAAGPQATVGGLLPSVWAELFQRNEHFTYPVQHWLHEELEEIYGNRWWMARSAESTILHALCTHGPDEEAMVQVLQDYLEEYTVPLVRGVINVITCECSEDARWLVRSCAEGEDNSPAASSSSSSSSSSCSWGENLDSILAATTSPAGSDGVDQPGTSEAALGGGPGRPPSAMVAAEEEDSGEAAVAGPCAQGCSPSPSAPGRGRDRSPEGPRRAPKRRAPGPQDSPRPCKRPPRRRH</sequence>
<evidence type="ECO:0000256" key="5">
    <source>
        <dbReference type="ARBA" id="ARBA00022771"/>
    </source>
</evidence>
<keyword evidence="12" id="KW-0436">Ligase</keyword>
<keyword evidence="5 9" id="KW-0863">Zinc-finger</keyword>
<accession>A0A7K8TP27</accession>
<evidence type="ECO:0000256" key="8">
    <source>
        <dbReference type="ARBA" id="ARBA00023163"/>
    </source>
</evidence>
<dbReference type="PANTHER" id="PTHR46077:SF1">
    <property type="entry name" value="TOP1 BINDING ARGININE_SERINE RICH PROTEIN, E3 UBIQUITIN LIGASE"/>
    <property type="match status" value="1"/>
</dbReference>
<dbReference type="AlphaFoldDB" id="A0A7K8TP27"/>
<keyword evidence="6" id="KW-0862">Zinc</keyword>
<keyword evidence="3" id="KW-0808">Transferase</keyword>
<feature type="non-terminal residue" evidence="12">
    <location>
        <position position="1"/>
    </location>
</feature>
<evidence type="ECO:0000313" key="12">
    <source>
        <dbReference type="EMBL" id="NXF44027.1"/>
    </source>
</evidence>
<dbReference type="PROSITE" id="PS50089">
    <property type="entry name" value="ZF_RING_2"/>
    <property type="match status" value="1"/>
</dbReference>
<dbReference type="CDD" id="cd23130">
    <property type="entry name" value="RING-HC_EHV1-like"/>
    <property type="match status" value="1"/>
</dbReference>
<evidence type="ECO:0000259" key="11">
    <source>
        <dbReference type="PROSITE" id="PS50089"/>
    </source>
</evidence>